<dbReference type="EMBL" id="JAAOCD010000004">
    <property type="protein sequence ID" value="NHK98884.1"/>
    <property type="molecule type" value="Genomic_DNA"/>
</dbReference>
<comment type="caution">
    <text evidence="1">The sequence shown here is derived from an EMBL/GenBank/DDBJ whole genome shotgun (WGS) entry which is preliminary data.</text>
</comment>
<accession>A0ABX0HYJ2</accession>
<keyword evidence="2" id="KW-1185">Reference proteome</keyword>
<gene>
    <name evidence="1" type="ORF">G7087_10905</name>
</gene>
<name>A0ABX0HYJ2_9BURK</name>
<dbReference type="Proteomes" id="UP000802098">
    <property type="component" value="Unassembled WGS sequence"/>
</dbReference>
<reference evidence="1 2" key="1">
    <citation type="submission" date="2020-03" db="EMBL/GenBank/DDBJ databases">
        <title>Rubrivivax benzoatilyticus JA2 (sequenced after 10 years sub-culturing).</title>
        <authorList>
            <person name="Gupta D."/>
            <person name="Chintalapati S."/>
            <person name="Chintalapati V.R."/>
        </authorList>
    </citation>
    <scope>NUCLEOTIDE SEQUENCE [LARGE SCALE GENOMIC DNA]</scope>
    <source>
        <strain evidence="1 2">JA2-Mal</strain>
    </source>
</reference>
<protein>
    <recommendedName>
        <fullName evidence="3">DUF3108 domain-containing protein</fullName>
    </recommendedName>
</protein>
<proteinExistence type="predicted"/>
<organism evidence="1 2">
    <name type="scientific">Rubrivivax benzoatilyticus</name>
    <dbReference type="NCBI Taxonomy" id="316997"/>
    <lineage>
        <taxon>Bacteria</taxon>
        <taxon>Pseudomonadati</taxon>
        <taxon>Pseudomonadota</taxon>
        <taxon>Betaproteobacteria</taxon>
        <taxon>Burkholderiales</taxon>
        <taxon>Sphaerotilaceae</taxon>
        <taxon>Rubrivivax</taxon>
    </lineage>
</organism>
<dbReference type="RefSeq" id="WP_051141696.1">
    <property type="nucleotide sequence ID" value="NZ_JAAOCD010000004.1"/>
</dbReference>
<evidence type="ECO:0000313" key="1">
    <source>
        <dbReference type="EMBL" id="NHK98884.1"/>
    </source>
</evidence>
<evidence type="ECO:0000313" key="2">
    <source>
        <dbReference type="Proteomes" id="UP000802098"/>
    </source>
</evidence>
<evidence type="ECO:0008006" key="3">
    <source>
        <dbReference type="Google" id="ProtNLM"/>
    </source>
</evidence>
<sequence length="303" mass="32028">MASCPGRAPRRARPAVLPAGAAVLALHLLLLDALQPPPPSPPSPPLRPDAARAAMHVRRVPAEVPAVRPAARRSLRPVAAGALPSAAAGPAPPLYAARLPPALQLRWQRRGGRADGELRLDWQPGADGYHLVLADDGGDGWSSRGRIGPHGLEPERLVERRRTREVRAANFRRDVGVVSASGGGAEHALLPGAQDRAGWLLQLAAVVAAAPERFAPGAVVELFVVGTRGDAAWRRFEVEAVEPLDLPAGPASALRLASAAPGPYQPRWEVWLDPARGWLPVRWTSRVAETGAEADHRLVAAGS</sequence>